<dbReference type="InterPro" id="IPR039913">
    <property type="entry name" value="RPAP1/Rba50"/>
</dbReference>
<name>A0A7S3GK86_9EUKA</name>
<dbReference type="Pfam" id="PF08620">
    <property type="entry name" value="RPAP1_C"/>
    <property type="match status" value="1"/>
</dbReference>
<dbReference type="InterPro" id="IPR013929">
    <property type="entry name" value="RPAP1_C"/>
</dbReference>
<feature type="compositionally biased region" description="Basic and acidic residues" evidence="1">
    <location>
        <begin position="31"/>
        <end position="44"/>
    </location>
</feature>
<protein>
    <recommendedName>
        <fullName evidence="2">RPAP1 C-terminal domain-containing protein</fullName>
    </recommendedName>
</protein>
<dbReference type="PANTHER" id="PTHR21483">
    <property type="entry name" value="RNA POLYMERASE II-ASSOCIATED PROTEIN 1"/>
    <property type="match status" value="1"/>
</dbReference>
<proteinExistence type="predicted"/>
<dbReference type="GO" id="GO:0006366">
    <property type="term" value="P:transcription by RNA polymerase II"/>
    <property type="evidence" value="ECO:0007669"/>
    <property type="project" value="InterPro"/>
</dbReference>
<reference evidence="3" key="1">
    <citation type="submission" date="2021-01" db="EMBL/GenBank/DDBJ databases">
        <authorList>
            <person name="Corre E."/>
            <person name="Pelletier E."/>
            <person name="Niang G."/>
            <person name="Scheremetjew M."/>
            <person name="Finn R."/>
            <person name="Kale V."/>
            <person name="Holt S."/>
            <person name="Cochrane G."/>
            <person name="Meng A."/>
            <person name="Brown T."/>
            <person name="Cohen L."/>
        </authorList>
    </citation>
    <scope>NUCLEOTIDE SEQUENCE</scope>
    <source>
        <strain evidence="3">NIES-2562</strain>
    </source>
</reference>
<accession>A0A7S3GK86</accession>
<evidence type="ECO:0000259" key="2">
    <source>
        <dbReference type="Pfam" id="PF08620"/>
    </source>
</evidence>
<dbReference type="EMBL" id="HBIB01047444">
    <property type="protein sequence ID" value="CAE0268849.1"/>
    <property type="molecule type" value="Transcribed_RNA"/>
</dbReference>
<evidence type="ECO:0000256" key="1">
    <source>
        <dbReference type="SAM" id="MobiDB-lite"/>
    </source>
</evidence>
<feature type="domain" description="RPAP1 C-terminal" evidence="2">
    <location>
        <begin position="75"/>
        <end position="150"/>
    </location>
</feature>
<feature type="region of interest" description="Disordered" evidence="1">
    <location>
        <begin position="24"/>
        <end position="44"/>
    </location>
</feature>
<gene>
    <name evidence="3" type="ORF">PBIL07802_LOCUS31200</name>
</gene>
<dbReference type="PANTHER" id="PTHR21483:SF18">
    <property type="entry name" value="RNA POLYMERASE II-ASSOCIATED PROTEIN 1"/>
    <property type="match status" value="1"/>
</dbReference>
<evidence type="ECO:0000313" key="3">
    <source>
        <dbReference type="EMBL" id="CAE0268849.1"/>
    </source>
</evidence>
<organism evidence="3">
    <name type="scientific">Palpitomonas bilix</name>
    <dbReference type="NCBI Taxonomy" id="652834"/>
    <lineage>
        <taxon>Eukaryota</taxon>
        <taxon>Eukaryota incertae sedis</taxon>
    </lineage>
</organism>
<sequence length="1354" mass="145987">MALAEIEGILSPSLIAALRKKGEISASGHAQSEKQVGKKVGGRDDVEEEKLKWTQSLTEADMKRKRKGEVTPFDEWRFGLSGVLLSKTAEEEVEMTEAERGVEAEALFHHGDEAARAGYTLQELMRMARAAFAAQRTLAINTLAKVVSKAGKRLRSVVEEGCSKAEQNGRVEDLSSIVKEVEEQAQIWCMAVGSGLPLIAVSALDSDNKTVWTAGLTALSSLFDLLPPSFYSSPFDEVAGWKSNERQQSMREFFSFYFGPLLLVDASAPSSPISSSLADAANTLAEAAGYLLEGRYCSLFISLLLRAASFSDGSGRVPVEEMNVLDVCLKLTVIATTPDSFSAEGEAGLTEDEIAFSRLGSRGRHVPREAVEDAPAHHLSFLLEEDVKKQGDDLLTKLLTVFDRHRGYEPTANDGVTLITRILTLLSQSGRAAAEAVVRSGVADAVKSSLLIDAESEVAKGGSRPFSSRLPWAVEAARLWKVTASLALNWRSLEGMVSDVLQWCKQAKAFVSDMDGKGKEGVESRRMAAEVGSMLYSVVEVMCLCIRGIVLKEDTPAFPVSSGSVAVFIEGAMDLAKAAGEGVLSLFGQKQEDGQAEVDVAGTFLSCLSSSLHCLSSFHSLLAAINARAASLGVIGRDFVPKHFVSKGEAAEVTMTNVLTPLLDSDLLQALQQPFLAKEGDKTEESGWRDRAKACAEAAGGLCRLLSAVFQARPSLAEPCLAGRSQQIERAMVTAELMSDYLVTSSPISRLDCILAGRRGVTTSFYLRHSALIAYYLASVFVTTSFRLLLTLRQQPRQGEAQLEGTLAELQSRFYSNLTLLSLRAVTACPPSHFVLAEAIVSQLAMHVQSVHAMAEATSEALVGICSEHSAAGENSREARPPFFFPAGSAESLLAGCLGGGESSHLNEEVWSEEKKAKYIDSMRTAAPSLSSFWSAIFDSYTTGSAVARMSGNGREIRSLVCHAAVEKGGNSKTIVHDVRKCWLNTQLDSVMHLPFWWLLPLTIRLEEEGATKRGGEGGDADEDTHEAIVFGRHTSRLLASVTAQALFDACRLDPRSPPHHSSSYAAGMTRFHSAFVSSLCTPFIAICKELTRASNFILDTVISESALACIRGMGELEQKRAGASLLLPFAPSPLADVYRQEVGKEETVVATSHDDDVLGLVDDMCDALANKTFGDRVVASALSCYLAPSSHTAARQKLWDAMVKGEMNFGAVDVPLAFDMRATLSPSSPSPSSLELAVVHLNAIKAGLTAKRGPQKCAYLFHEAATSIQSFLLTEGGQSKKLLDTLKQRALDDIVAKKGLDAVLSVILYDGGERRQRSADEVGEEERERILEIMRDSNACSALRRALTAANNE</sequence>